<dbReference type="InterPro" id="IPR011701">
    <property type="entry name" value="MFS"/>
</dbReference>
<feature type="transmembrane region" description="Helical" evidence="6">
    <location>
        <begin position="427"/>
        <end position="446"/>
    </location>
</feature>
<dbReference type="Pfam" id="PF07690">
    <property type="entry name" value="MFS_1"/>
    <property type="match status" value="1"/>
</dbReference>
<organism evidence="8 9">
    <name type="scientific">Candida viswanathii</name>
    <dbReference type="NCBI Taxonomy" id="5486"/>
    <lineage>
        <taxon>Eukaryota</taxon>
        <taxon>Fungi</taxon>
        <taxon>Dikarya</taxon>
        <taxon>Ascomycota</taxon>
        <taxon>Saccharomycotina</taxon>
        <taxon>Pichiomycetes</taxon>
        <taxon>Debaryomycetaceae</taxon>
        <taxon>Candida/Lodderomyces clade</taxon>
        <taxon>Candida</taxon>
    </lineage>
</organism>
<dbReference type="Proteomes" id="UP000253472">
    <property type="component" value="Unassembled WGS sequence"/>
</dbReference>
<feature type="transmembrane region" description="Helical" evidence="6">
    <location>
        <begin position="458"/>
        <end position="479"/>
    </location>
</feature>
<dbReference type="STRING" id="5486.A0A367YIL6"/>
<proteinExistence type="predicted"/>
<sequence length="516" mass="57818">MSSINEHEKNPELVKDASLMKDPEIVSSEDSIAKYDVLEGEVDKETQIQQLADELGVDQRRLMWKIDLCVVPPFCLLYFLSFLDRVNISNANVYGLSTDLGLVGNQYNTALVVFFVPYITFEVLANYCIKHVKPHIWLSVLVLCFGAISIGLGFVQNFGGLVACRFLIGVTEASTFPSIFYLLSTYYSKVESQRRFSIFFSTTALSGAASGSIAYKIHDLNMVHGLESWRWIFIIEGAVTCGCAILLFFLIADFPEEAKFLKSNEAQFLKSKLEILAGVPSGFEVKVTWKDVAKCLKDLLIWVPSFIYFGLIIPLYGYAYFAATIINNMGFSPVATQRLSVFPWVCAFVVTNIAAFISDRMRKRMPFAIILSCVAIVGLAMILGAERTAVRYVGCFFTASGLYAAMPIVVCWASLNWSSHSRKMVGTAWQIGIGNMGGLISSFIFLKKDSPRYITGLSVSLAAVVFAILSTILYFFVCFRMNRIKKTEKYIQEFEAMSERDQINAGDRNPKFVYLY</sequence>
<dbReference type="Gene3D" id="1.20.1250.20">
    <property type="entry name" value="MFS general substrate transporter like domains"/>
    <property type="match status" value="2"/>
</dbReference>
<dbReference type="PROSITE" id="PS50850">
    <property type="entry name" value="MFS"/>
    <property type="match status" value="1"/>
</dbReference>
<dbReference type="GO" id="GO:0005886">
    <property type="term" value="C:plasma membrane"/>
    <property type="evidence" value="ECO:0007669"/>
    <property type="project" value="TreeGrafter"/>
</dbReference>
<feature type="transmembrane region" description="Helical" evidence="6">
    <location>
        <begin position="389"/>
        <end position="415"/>
    </location>
</feature>
<dbReference type="SUPFAM" id="SSF103473">
    <property type="entry name" value="MFS general substrate transporter"/>
    <property type="match status" value="1"/>
</dbReference>
<keyword evidence="4 6" id="KW-1133">Transmembrane helix</keyword>
<feature type="transmembrane region" description="Helical" evidence="6">
    <location>
        <begin position="108"/>
        <end position="129"/>
    </location>
</feature>
<reference evidence="8 9" key="1">
    <citation type="submission" date="2018-06" db="EMBL/GenBank/DDBJ databases">
        <title>Whole genome sequencing of Candida tropicalis (genome annotated by CSBL at Korea University).</title>
        <authorList>
            <person name="Ahn J."/>
        </authorList>
    </citation>
    <scope>NUCLEOTIDE SEQUENCE [LARGE SCALE GENOMIC DNA]</scope>
    <source>
        <strain evidence="8 9">ATCC 20962</strain>
    </source>
</reference>
<dbReference type="OrthoDB" id="2985014at2759"/>
<accession>A0A367YIL6</accession>
<dbReference type="PANTHER" id="PTHR43791">
    <property type="entry name" value="PERMEASE-RELATED"/>
    <property type="match status" value="1"/>
</dbReference>
<evidence type="ECO:0000256" key="3">
    <source>
        <dbReference type="ARBA" id="ARBA00022692"/>
    </source>
</evidence>
<feature type="transmembrane region" description="Helical" evidence="6">
    <location>
        <begin position="229"/>
        <end position="252"/>
    </location>
</feature>
<evidence type="ECO:0000256" key="4">
    <source>
        <dbReference type="ARBA" id="ARBA00022989"/>
    </source>
</evidence>
<dbReference type="InterPro" id="IPR020846">
    <property type="entry name" value="MFS_dom"/>
</dbReference>
<feature type="transmembrane region" description="Helical" evidence="6">
    <location>
        <begin position="299"/>
        <end position="321"/>
    </location>
</feature>
<feature type="transmembrane region" description="Helical" evidence="6">
    <location>
        <begin position="341"/>
        <end position="358"/>
    </location>
</feature>
<feature type="domain" description="Major facilitator superfamily (MFS) profile" evidence="7">
    <location>
        <begin position="70"/>
        <end position="485"/>
    </location>
</feature>
<feature type="transmembrane region" description="Helical" evidence="6">
    <location>
        <begin position="68"/>
        <end position="88"/>
    </location>
</feature>
<dbReference type="InterPro" id="IPR036259">
    <property type="entry name" value="MFS_trans_sf"/>
</dbReference>
<evidence type="ECO:0000256" key="2">
    <source>
        <dbReference type="ARBA" id="ARBA00022448"/>
    </source>
</evidence>
<dbReference type="AlphaFoldDB" id="A0A367YIL6"/>
<dbReference type="EMBL" id="QLNQ01000021">
    <property type="protein sequence ID" value="RCK64812.1"/>
    <property type="molecule type" value="Genomic_DNA"/>
</dbReference>
<evidence type="ECO:0000259" key="7">
    <source>
        <dbReference type="PROSITE" id="PS50850"/>
    </source>
</evidence>
<keyword evidence="9" id="KW-1185">Reference proteome</keyword>
<comment type="subcellular location">
    <subcellularLocation>
        <location evidence="1">Membrane</location>
        <topology evidence="1">Multi-pass membrane protein</topology>
    </subcellularLocation>
</comment>
<keyword evidence="3 6" id="KW-0812">Transmembrane</keyword>
<dbReference type="PANTHER" id="PTHR43791:SF46">
    <property type="entry name" value="MAJOR FACILITATOR SUPERFAMILY (MFS) PROFILE DOMAIN-CONTAINING PROTEIN-RELATED"/>
    <property type="match status" value="1"/>
</dbReference>
<keyword evidence="2" id="KW-0813">Transport</keyword>
<evidence type="ECO:0000256" key="5">
    <source>
        <dbReference type="ARBA" id="ARBA00023136"/>
    </source>
</evidence>
<protein>
    <submittedName>
        <fullName evidence="8">High-affinity nicotinic acid transporter</fullName>
    </submittedName>
</protein>
<keyword evidence="5 6" id="KW-0472">Membrane</keyword>
<comment type="caution">
    <text evidence="8">The sequence shown here is derived from an EMBL/GenBank/DDBJ whole genome shotgun (WGS) entry which is preliminary data.</text>
</comment>
<feature type="transmembrane region" description="Helical" evidence="6">
    <location>
        <begin position="365"/>
        <end position="383"/>
    </location>
</feature>
<feature type="transmembrane region" description="Helical" evidence="6">
    <location>
        <begin position="196"/>
        <end position="217"/>
    </location>
</feature>
<evidence type="ECO:0000256" key="1">
    <source>
        <dbReference type="ARBA" id="ARBA00004141"/>
    </source>
</evidence>
<evidence type="ECO:0000256" key="6">
    <source>
        <dbReference type="SAM" id="Phobius"/>
    </source>
</evidence>
<name>A0A367YIL6_9ASCO</name>
<evidence type="ECO:0000313" key="9">
    <source>
        <dbReference type="Proteomes" id="UP000253472"/>
    </source>
</evidence>
<dbReference type="GO" id="GO:0022857">
    <property type="term" value="F:transmembrane transporter activity"/>
    <property type="evidence" value="ECO:0007669"/>
    <property type="project" value="InterPro"/>
</dbReference>
<dbReference type="FunFam" id="1.20.1250.20:FF:000034">
    <property type="entry name" value="MFS general substrate transporter"/>
    <property type="match status" value="1"/>
</dbReference>
<evidence type="ECO:0000313" key="8">
    <source>
        <dbReference type="EMBL" id="RCK64812.1"/>
    </source>
</evidence>
<dbReference type="FunFam" id="1.20.1250.20:FF:000068">
    <property type="entry name" value="MFS general substrate transporter"/>
    <property type="match status" value="1"/>
</dbReference>
<feature type="transmembrane region" description="Helical" evidence="6">
    <location>
        <begin position="160"/>
        <end position="184"/>
    </location>
</feature>
<gene>
    <name evidence="8" type="primary">TNA1</name>
    <name evidence="8" type="ORF">Cantr_00615</name>
</gene>
<feature type="transmembrane region" description="Helical" evidence="6">
    <location>
        <begin position="136"/>
        <end position="154"/>
    </location>
</feature>